<evidence type="ECO:0000256" key="4">
    <source>
        <dbReference type="ARBA" id="ARBA00022692"/>
    </source>
</evidence>
<comment type="subcellular location">
    <subcellularLocation>
        <location evidence="1">Cell membrane</location>
        <topology evidence="1">Multi-pass membrane protein</topology>
    </subcellularLocation>
</comment>
<comment type="caution">
    <text evidence="7">The sequence shown here is derived from an EMBL/GenBank/DDBJ whole genome shotgun (WGS) entry which is preliminary data.</text>
</comment>
<dbReference type="GO" id="GO:0005886">
    <property type="term" value="C:plasma membrane"/>
    <property type="evidence" value="ECO:0007669"/>
    <property type="project" value="UniProtKB-SubCell"/>
</dbReference>
<keyword evidence="5" id="KW-1133">Transmembrane helix</keyword>
<keyword evidence="4" id="KW-0812">Transmembrane</keyword>
<keyword evidence="2" id="KW-0813">Transport</keyword>
<dbReference type="GO" id="GO:0015297">
    <property type="term" value="F:antiporter activity"/>
    <property type="evidence" value="ECO:0007669"/>
    <property type="project" value="InterPro"/>
</dbReference>
<proteinExistence type="predicted"/>
<evidence type="ECO:0000256" key="3">
    <source>
        <dbReference type="ARBA" id="ARBA00022475"/>
    </source>
</evidence>
<dbReference type="PANTHER" id="PTHR42925:SF1">
    <property type="entry name" value="VIRULENCE FACTOR MVIN"/>
    <property type="match status" value="1"/>
</dbReference>
<accession>A0A6A8SK99</accession>
<evidence type="ECO:0000256" key="5">
    <source>
        <dbReference type="ARBA" id="ARBA00022989"/>
    </source>
</evidence>
<reference evidence="7 8" key="1">
    <citation type="journal article" date="2019" name="Nat. Med.">
        <title>A library of human gut bacterial isolates paired with longitudinal multiomics data enables mechanistic microbiome research.</title>
        <authorList>
            <person name="Poyet M."/>
            <person name="Groussin M."/>
            <person name="Gibbons S.M."/>
            <person name="Avila-Pacheco J."/>
            <person name="Jiang X."/>
            <person name="Kearney S.M."/>
            <person name="Perrotta A.R."/>
            <person name="Berdy B."/>
            <person name="Zhao S."/>
            <person name="Lieberman T.D."/>
            <person name="Swanson P.K."/>
            <person name="Smith M."/>
            <person name="Roesemann S."/>
            <person name="Alexander J.E."/>
            <person name="Rich S.A."/>
            <person name="Livny J."/>
            <person name="Vlamakis H."/>
            <person name="Clish C."/>
            <person name="Bullock K."/>
            <person name="Deik A."/>
            <person name="Scott J."/>
            <person name="Pierce K.A."/>
            <person name="Xavier R.J."/>
            <person name="Alm E.J."/>
        </authorList>
    </citation>
    <scope>NUCLEOTIDE SEQUENCE [LARGE SCALE GENOMIC DNA]</scope>
    <source>
        <strain evidence="7 8">BIOML-A198</strain>
    </source>
</reference>
<evidence type="ECO:0000256" key="1">
    <source>
        <dbReference type="ARBA" id="ARBA00004651"/>
    </source>
</evidence>
<evidence type="ECO:0000256" key="2">
    <source>
        <dbReference type="ARBA" id="ARBA00022448"/>
    </source>
</evidence>
<keyword evidence="3" id="KW-1003">Cell membrane</keyword>
<dbReference type="Pfam" id="PF01554">
    <property type="entry name" value="MatE"/>
    <property type="match status" value="2"/>
</dbReference>
<dbReference type="RefSeq" id="WP_006784137.1">
    <property type="nucleotide sequence ID" value="NZ_CAJJOK010000023.1"/>
</dbReference>
<protein>
    <submittedName>
        <fullName evidence="7">MATE family efflux transporter</fullName>
    </submittedName>
</protein>
<gene>
    <name evidence="7" type="ORF">GMA92_12770</name>
</gene>
<dbReference type="AlphaFoldDB" id="A0A6A8SK99"/>
<dbReference type="CDD" id="cd13134">
    <property type="entry name" value="MATE_like_8"/>
    <property type="match status" value="1"/>
</dbReference>
<dbReference type="EMBL" id="WMQE01000033">
    <property type="protein sequence ID" value="MTK22283.1"/>
    <property type="molecule type" value="Genomic_DNA"/>
</dbReference>
<dbReference type="InterPro" id="IPR002528">
    <property type="entry name" value="MATE_fam"/>
</dbReference>
<keyword evidence="6" id="KW-0472">Membrane</keyword>
<evidence type="ECO:0000313" key="8">
    <source>
        <dbReference type="Proteomes" id="UP000487649"/>
    </source>
</evidence>
<dbReference type="NCBIfam" id="TIGR00797">
    <property type="entry name" value="matE"/>
    <property type="match status" value="1"/>
</dbReference>
<dbReference type="InterPro" id="IPR047135">
    <property type="entry name" value="YsiQ"/>
</dbReference>
<dbReference type="GO" id="GO:0042910">
    <property type="term" value="F:xenobiotic transmembrane transporter activity"/>
    <property type="evidence" value="ECO:0007669"/>
    <property type="project" value="InterPro"/>
</dbReference>
<dbReference type="PANTHER" id="PTHR42925">
    <property type="entry name" value="MULTIDRUG AND TOXIN EFFLUX PROTEIN MATE FAMILY"/>
    <property type="match status" value="1"/>
</dbReference>
<organism evidence="7 8">
    <name type="scientific">Turicibacter sanguinis</name>
    <dbReference type="NCBI Taxonomy" id="154288"/>
    <lineage>
        <taxon>Bacteria</taxon>
        <taxon>Bacillati</taxon>
        <taxon>Bacillota</taxon>
        <taxon>Erysipelotrichia</taxon>
        <taxon>Erysipelotrichales</taxon>
        <taxon>Turicibacteraceae</taxon>
        <taxon>Turicibacter</taxon>
    </lineage>
</organism>
<evidence type="ECO:0000313" key="7">
    <source>
        <dbReference type="EMBL" id="MTK22283.1"/>
    </source>
</evidence>
<dbReference type="InterPro" id="IPR048279">
    <property type="entry name" value="MdtK-like"/>
</dbReference>
<name>A0A6A8SK99_9FIRM</name>
<evidence type="ECO:0000256" key="6">
    <source>
        <dbReference type="ARBA" id="ARBA00023136"/>
    </source>
</evidence>
<dbReference type="PIRSF" id="PIRSF006603">
    <property type="entry name" value="DinF"/>
    <property type="match status" value="1"/>
</dbReference>
<sequence length="443" mass="48742">MSFEKKSLFQLSWPIFIELTLFMLMGMVDTFMLSAYSDNAVAAVGMSNQVINLIGVMFNFVAAGTIILVSQNLGAKNQTKACEVSIVSIGANFLIGIILSVVMITCSKYILTFMNTPLEIMDITLNYTKIIGSFLFLMAIQPVLSGILRSFGYTKHSMIITLIANLINICGNALFIYGLFGVKELGPVGVAISTVFSRFVTVVLIAVIIYRKIEFKFSTHFFKSWPLQDVKNILKIGVPSALEQLAYSTSQVIIISFVSMLGTLAITTRVYTGNISMFVYLFSLAIAQGNQVLVGYLIGEKKTDEVSHQTFKTQRLAVSVSLGLSIICYLGSDFLFGIFTSDANILSLGHTLLLINVFLEIGRATNLVLTNALKAAGDINYPFILGIVGMWVICIPVAYVLGIWFGLGLAGIWIAFAVDECFRGLVFTIRWKSQKWVNKSFIS</sequence>
<dbReference type="Proteomes" id="UP000487649">
    <property type="component" value="Unassembled WGS sequence"/>
</dbReference>